<comment type="caution">
    <text evidence="3">The sequence shown here is derived from an EMBL/GenBank/DDBJ whole genome shotgun (WGS) entry which is preliminary data.</text>
</comment>
<dbReference type="EMBL" id="SROY01000004">
    <property type="protein sequence ID" value="TLX21412.1"/>
    <property type="molecule type" value="Genomic_DNA"/>
</dbReference>
<sequence length="231" mass="24983">MGAAVERPAGDAGRIGAAARLRRRPAAAAAAPPARRQRLPAGDGMNREHADAALFGDALACEDLQRAAFVPQQLDPAWLETVCSRAEIHLSAIAIIEDSRNEEEEGPQGLALRRIEAKLDLLLTLVGNLNAQASADSRLPIRWSAQGVRMPAGDACVEGSTGLFRMQATPWLPEPLVLPAVVIACAPGDDGRPSQWLQFDPLPEPTRAALERHLFRQHRRAIAELRAQRDL</sequence>
<dbReference type="STRING" id="1123377.GCA_000423885_01702"/>
<accession>A0A5R9PDG0</accession>
<dbReference type="AlphaFoldDB" id="A0A5R9PDG0"/>
<evidence type="ECO:0000256" key="1">
    <source>
        <dbReference type="SAM" id="MobiDB-lite"/>
    </source>
</evidence>
<dbReference type="Pfam" id="PF16823">
    <property type="entry name" value="tPilZ"/>
    <property type="match status" value="1"/>
</dbReference>
<organism evidence="3 4">
    <name type="scientific">Thermomonas fusca</name>
    <dbReference type="NCBI Taxonomy" id="215690"/>
    <lineage>
        <taxon>Bacteria</taxon>
        <taxon>Pseudomonadati</taxon>
        <taxon>Pseudomonadota</taxon>
        <taxon>Gammaproteobacteria</taxon>
        <taxon>Lysobacterales</taxon>
        <taxon>Lysobacteraceae</taxon>
        <taxon>Thermomonas</taxon>
    </lineage>
</organism>
<dbReference type="InterPro" id="IPR031800">
    <property type="entry name" value="PilZ_atypical"/>
</dbReference>
<proteinExistence type="predicted"/>
<gene>
    <name evidence="3" type="ORF">E5S66_10775</name>
</gene>
<feature type="domain" description="Cyclic di-GMP receptor atypical PilZ" evidence="2">
    <location>
        <begin position="90"/>
        <end position="226"/>
    </location>
</feature>
<evidence type="ECO:0000259" key="2">
    <source>
        <dbReference type="Pfam" id="PF16823"/>
    </source>
</evidence>
<feature type="region of interest" description="Disordered" evidence="1">
    <location>
        <begin position="23"/>
        <end position="44"/>
    </location>
</feature>
<protein>
    <submittedName>
        <fullName evidence="3">PilZ domain-containing protein</fullName>
    </submittedName>
</protein>
<name>A0A5R9PDG0_9GAMM</name>
<keyword evidence="4" id="KW-1185">Reference proteome</keyword>
<evidence type="ECO:0000313" key="3">
    <source>
        <dbReference type="EMBL" id="TLX21412.1"/>
    </source>
</evidence>
<evidence type="ECO:0000313" key="4">
    <source>
        <dbReference type="Proteomes" id="UP000308508"/>
    </source>
</evidence>
<dbReference type="Proteomes" id="UP000308508">
    <property type="component" value="Unassembled WGS sequence"/>
</dbReference>
<reference evidence="3 4" key="1">
    <citation type="submission" date="2019-04" db="EMBL/GenBank/DDBJ databases">
        <authorList>
            <person name="Grouzdev D.S."/>
            <person name="Nazina T.N."/>
        </authorList>
    </citation>
    <scope>NUCLEOTIDE SEQUENCE [LARGE SCALE GENOMIC DNA]</scope>
    <source>
        <strain evidence="3 4">SHC 3-19</strain>
    </source>
</reference>
<feature type="compositionally biased region" description="Low complexity" evidence="1">
    <location>
        <begin position="26"/>
        <end position="42"/>
    </location>
</feature>